<accession>A0A0F9F0D1</accession>
<dbReference type="Pfam" id="PF07639">
    <property type="entry name" value="YTV"/>
    <property type="match status" value="3"/>
</dbReference>
<comment type="caution">
    <text evidence="1">The sequence shown here is derived from an EMBL/GenBank/DDBJ whole genome shotgun (WGS) entry which is preliminary data.</text>
</comment>
<reference evidence="1" key="1">
    <citation type="journal article" date="2015" name="Nature">
        <title>Complex archaea that bridge the gap between prokaryotes and eukaryotes.</title>
        <authorList>
            <person name="Spang A."/>
            <person name="Saw J.H."/>
            <person name="Jorgensen S.L."/>
            <person name="Zaremba-Niedzwiedzka K."/>
            <person name="Martijn J."/>
            <person name="Lind A.E."/>
            <person name="van Eijk R."/>
            <person name="Schleper C."/>
            <person name="Guy L."/>
            <person name="Ettema T.J."/>
        </authorList>
    </citation>
    <scope>NUCLEOTIDE SEQUENCE</scope>
</reference>
<proteinExistence type="predicted"/>
<dbReference type="AlphaFoldDB" id="A0A0F9F0D1"/>
<evidence type="ECO:0000313" key="1">
    <source>
        <dbReference type="EMBL" id="KKL79749.1"/>
    </source>
</evidence>
<protein>
    <submittedName>
        <fullName evidence="1">Uncharacterized protein</fullName>
    </submittedName>
</protein>
<gene>
    <name evidence="1" type="ORF">LCGC14_2011690</name>
</gene>
<organism evidence="1">
    <name type="scientific">marine sediment metagenome</name>
    <dbReference type="NCBI Taxonomy" id="412755"/>
    <lineage>
        <taxon>unclassified sequences</taxon>
        <taxon>metagenomes</taxon>
        <taxon>ecological metagenomes</taxon>
    </lineage>
</organism>
<dbReference type="EMBL" id="LAZR01023075">
    <property type="protein sequence ID" value="KKL79749.1"/>
    <property type="molecule type" value="Genomic_DNA"/>
</dbReference>
<name>A0A0F9F0D1_9ZZZZ</name>
<dbReference type="PANTHER" id="PTHR33631:SF1">
    <property type="entry name" value="DYNEIN HEAVY CHAIN"/>
    <property type="match status" value="1"/>
</dbReference>
<dbReference type="InterPro" id="IPR011521">
    <property type="entry name" value="YTV"/>
</dbReference>
<dbReference type="PANTHER" id="PTHR33631">
    <property type="match status" value="1"/>
</dbReference>
<sequence>MCQLLRAELLCRLCAAVSHSDEDVPPGRLRKAELHLLQDRVRTGLRKQDDQLRQLRPRDRVSRFLLHGLQAGLGDQEREICYTVCKPVWETKTKVCSGHWETREIAPRACEPAACEPEACCPVRQCRVWVPEIIEKQIECTKYVRETCVKKVPYTVCRMVRENRVKTCTYKVCKMVPEQRTRTCTYKVCRMVRENRVKTCTYKVCRIVTECRTKEIPYKVCKMVPETCTKRVAYTVCKPVHYQRTINCVRMVPKRVPYTVTRCVRKVICKQVPVKVCCPVPCEPKCCEAPKACEPTDRGC</sequence>